<keyword evidence="1" id="KW-1133">Transmembrane helix</keyword>
<dbReference type="InterPro" id="IPR050245">
    <property type="entry name" value="PrsA_foldase"/>
</dbReference>
<dbReference type="Proteomes" id="UP000228809">
    <property type="component" value="Unassembled WGS sequence"/>
</dbReference>
<comment type="caution">
    <text evidence="2">The sequence shown here is derived from an EMBL/GenBank/DDBJ whole genome shotgun (WGS) entry which is preliminary data.</text>
</comment>
<dbReference type="PANTHER" id="PTHR47245:SF2">
    <property type="entry name" value="PEPTIDYL-PROLYL CIS-TRANS ISOMERASE HP_0175-RELATED"/>
    <property type="match status" value="1"/>
</dbReference>
<dbReference type="EMBL" id="PFBJ01000006">
    <property type="protein sequence ID" value="PIT91241.1"/>
    <property type="molecule type" value="Genomic_DNA"/>
</dbReference>
<dbReference type="SUPFAM" id="SSF109998">
    <property type="entry name" value="Triger factor/SurA peptide-binding domain-like"/>
    <property type="match status" value="1"/>
</dbReference>
<name>A0A2M6WEL4_9BACT</name>
<sequence length="231" mass="24874">MFKTKVLLPVIALIAIVAIGGAIYYFGGKTTEDGQVADNNSDTSAVVARVDGVAITRAHIDARIAQVKGSGQAQVPAEDAPEYAEFQEAVLTQLINEELFLKDAARLGIAPEDADVDAQLEQVKEQFESDAAFESQLAAVGLTNATLRADIERQLTLTAYYQQVQTDSEITVSEEDAQAVYDQVAANQELDVTFEDAKANIIAQLTQQKLNEALTQKAAELRANASVETLL</sequence>
<evidence type="ECO:0008006" key="4">
    <source>
        <dbReference type="Google" id="ProtNLM"/>
    </source>
</evidence>
<accession>A0A2M6WEL4</accession>
<dbReference type="Pfam" id="PF13624">
    <property type="entry name" value="SurA_N_3"/>
    <property type="match status" value="1"/>
</dbReference>
<dbReference type="PANTHER" id="PTHR47245">
    <property type="entry name" value="PEPTIDYLPROLYL ISOMERASE"/>
    <property type="match status" value="1"/>
</dbReference>
<reference evidence="3" key="1">
    <citation type="submission" date="2017-09" db="EMBL/GenBank/DDBJ databases">
        <title>Depth-based differentiation of microbial function through sediment-hosted aquifers and enrichment of novel symbionts in the deep terrestrial subsurface.</title>
        <authorList>
            <person name="Probst A.J."/>
            <person name="Ladd B."/>
            <person name="Jarett J.K."/>
            <person name="Geller-Mcgrath D.E."/>
            <person name="Sieber C.M.K."/>
            <person name="Emerson J.B."/>
            <person name="Anantharaman K."/>
            <person name="Thomas B.C."/>
            <person name="Malmstrom R."/>
            <person name="Stieglmeier M."/>
            <person name="Klingl A."/>
            <person name="Woyke T."/>
            <person name="Ryan C.M."/>
            <person name="Banfield J.F."/>
        </authorList>
    </citation>
    <scope>NUCLEOTIDE SEQUENCE [LARGE SCALE GENOMIC DNA]</scope>
</reference>
<gene>
    <name evidence="2" type="ORF">COU17_01275</name>
</gene>
<dbReference type="Gene3D" id="1.10.4030.10">
    <property type="entry name" value="Porin chaperone SurA, peptide-binding domain"/>
    <property type="match status" value="1"/>
</dbReference>
<feature type="transmembrane region" description="Helical" evidence="1">
    <location>
        <begin position="6"/>
        <end position="26"/>
    </location>
</feature>
<dbReference type="AlphaFoldDB" id="A0A2M6WEL4"/>
<evidence type="ECO:0000313" key="2">
    <source>
        <dbReference type="EMBL" id="PIT91241.1"/>
    </source>
</evidence>
<evidence type="ECO:0000256" key="1">
    <source>
        <dbReference type="SAM" id="Phobius"/>
    </source>
</evidence>
<proteinExistence type="predicted"/>
<keyword evidence="1" id="KW-0812">Transmembrane</keyword>
<keyword evidence="1" id="KW-0472">Membrane</keyword>
<organism evidence="2 3">
    <name type="scientific">Candidatus Kaiserbacteria bacterium CG10_big_fil_rev_8_21_14_0_10_49_17</name>
    <dbReference type="NCBI Taxonomy" id="1974609"/>
    <lineage>
        <taxon>Bacteria</taxon>
        <taxon>Candidatus Kaiseribacteriota</taxon>
    </lineage>
</organism>
<dbReference type="InterPro" id="IPR027304">
    <property type="entry name" value="Trigger_fact/SurA_dom_sf"/>
</dbReference>
<evidence type="ECO:0000313" key="3">
    <source>
        <dbReference type="Proteomes" id="UP000228809"/>
    </source>
</evidence>
<protein>
    <recommendedName>
        <fullName evidence="4">PpiC domain-containing protein</fullName>
    </recommendedName>
</protein>